<evidence type="ECO:0000313" key="8">
    <source>
        <dbReference type="Proteomes" id="UP000076079"/>
    </source>
</evidence>
<dbReference type="GO" id="GO:0032131">
    <property type="term" value="F:alkylated DNA binding"/>
    <property type="evidence" value="ECO:0007669"/>
    <property type="project" value="TreeGrafter"/>
</dbReference>
<evidence type="ECO:0000256" key="1">
    <source>
        <dbReference type="ARBA" id="ARBA00000086"/>
    </source>
</evidence>
<dbReference type="InterPro" id="IPR003265">
    <property type="entry name" value="HhH-GPD_domain"/>
</dbReference>
<evidence type="ECO:0000259" key="6">
    <source>
        <dbReference type="SMART" id="SM01009"/>
    </source>
</evidence>
<protein>
    <recommendedName>
        <fullName evidence="2">DNA-3-methyladenine glycosylase II</fullName>
        <ecNumber evidence="2">3.2.2.21</ecNumber>
    </recommendedName>
</protein>
<dbReference type="PANTHER" id="PTHR43003:SF13">
    <property type="entry name" value="DNA-3-METHYLADENINE GLYCOSYLASE 2"/>
    <property type="match status" value="1"/>
</dbReference>
<dbReference type="SUPFAM" id="SSF55945">
    <property type="entry name" value="TATA-box binding protein-like"/>
    <property type="match status" value="1"/>
</dbReference>
<dbReference type="PANTHER" id="PTHR43003">
    <property type="entry name" value="DNA-3-METHYLADENINE GLYCOSYLASE"/>
    <property type="match status" value="1"/>
</dbReference>
<dbReference type="SMART" id="SM00478">
    <property type="entry name" value="ENDO3c"/>
    <property type="match status" value="1"/>
</dbReference>
<evidence type="ECO:0000256" key="4">
    <source>
        <dbReference type="ARBA" id="ARBA00023204"/>
    </source>
</evidence>
<dbReference type="AlphaFoldDB" id="A0A143PN36"/>
<keyword evidence="8" id="KW-1185">Reference proteome</keyword>
<accession>A0A143PN36</accession>
<dbReference type="InterPro" id="IPR010316">
    <property type="entry name" value="AlkA_N"/>
</dbReference>
<evidence type="ECO:0000256" key="2">
    <source>
        <dbReference type="ARBA" id="ARBA00012000"/>
    </source>
</evidence>
<name>A0A143PN36_LUTPR</name>
<dbReference type="InterPro" id="IPR051912">
    <property type="entry name" value="Alkylbase_DNA_Glycosylase/TA"/>
</dbReference>
<dbReference type="GO" id="GO:0005737">
    <property type="term" value="C:cytoplasm"/>
    <property type="evidence" value="ECO:0007669"/>
    <property type="project" value="TreeGrafter"/>
</dbReference>
<dbReference type="Pfam" id="PF06029">
    <property type="entry name" value="AlkA_N"/>
    <property type="match status" value="1"/>
</dbReference>
<evidence type="ECO:0000313" key="7">
    <source>
        <dbReference type="EMBL" id="AMY09891.1"/>
    </source>
</evidence>
<dbReference type="EC" id="3.2.2.21" evidence="2"/>
<dbReference type="Pfam" id="PF00730">
    <property type="entry name" value="HhH-GPD"/>
    <property type="match status" value="1"/>
</dbReference>
<dbReference type="SMART" id="SM01009">
    <property type="entry name" value="AlkA_N"/>
    <property type="match status" value="1"/>
</dbReference>
<dbReference type="Proteomes" id="UP000076079">
    <property type="component" value="Chromosome"/>
</dbReference>
<dbReference type="EMBL" id="CP015136">
    <property type="protein sequence ID" value="AMY09891.1"/>
    <property type="molecule type" value="Genomic_DNA"/>
</dbReference>
<dbReference type="Gene3D" id="1.10.340.30">
    <property type="entry name" value="Hypothetical protein, domain 2"/>
    <property type="match status" value="1"/>
</dbReference>
<feature type="domain" description="HhH-GPD" evidence="5">
    <location>
        <begin position="142"/>
        <end position="302"/>
    </location>
</feature>
<dbReference type="SUPFAM" id="SSF48150">
    <property type="entry name" value="DNA-glycosylase"/>
    <property type="match status" value="1"/>
</dbReference>
<dbReference type="GO" id="GO:0006307">
    <property type="term" value="P:DNA alkylation repair"/>
    <property type="evidence" value="ECO:0007669"/>
    <property type="project" value="TreeGrafter"/>
</dbReference>
<dbReference type="GO" id="GO:0043916">
    <property type="term" value="F:DNA-7-methylguanine glycosylase activity"/>
    <property type="evidence" value="ECO:0007669"/>
    <property type="project" value="TreeGrafter"/>
</dbReference>
<reference evidence="8" key="2">
    <citation type="submission" date="2016-04" db="EMBL/GenBank/DDBJ databases">
        <title>First Complete Genome Sequence of a Subdivision 6 Acidobacterium.</title>
        <authorList>
            <person name="Huang S."/>
            <person name="Vieira S."/>
            <person name="Bunk B."/>
            <person name="Riedel T."/>
            <person name="Sproeer C."/>
            <person name="Overmann J."/>
        </authorList>
    </citation>
    <scope>NUCLEOTIDE SEQUENCE [LARGE SCALE GENOMIC DNA]</scope>
    <source>
        <strain evidence="8">DSM 100886 HEG_-6_39</strain>
    </source>
</reference>
<comment type="catalytic activity">
    <reaction evidence="1">
        <text>Hydrolysis of alkylated DNA, releasing 3-methyladenine, 3-methylguanine, 7-methylguanine and 7-methyladenine.</text>
        <dbReference type="EC" id="3.2.2.21"/>
    </reaction>
</comment>
<keyword evidence="7" id="KW-0326">Glycosidase</keyword>
<evidence type="ECO:0000256" key="3">
    <source>
        <dbReference type="ARBA" id="ARBA00022763"/>
    </source>
</evidence>
<dbReference type="Gene3D" id="1.10.1670.10">
    <property type="entry name" value="Helix-hairpin-Helix base-excision DNA repair enzymes (C-terminal)"/>
    <property type="match status" value="1"/>
</dbReference>
<dbReference type="GO" id="GO:0006285">
    <property type="term" value="P:base-excision repair, AP site formation"/>
    <property type="evidence" value="ECO:0007669"/>
    <property type="project" value="TreeGrafter"/>
</dbReference>
<reference evidence="7 8" key="1">
    <citation type="journal article" date="2016" name="Genome Announc.">
        <title>First Complete Genome Sequence of a Subdivision 6 Acidobacterium Strain.</title>
        <authorList>
            <person name="Huang S."/>
            <person name="Vieira S."/>
            <person name="Bunk B."/>
            <person name="Riedel T."/>
            <person name="Sproer C."/>
            <person name="Overmann J."/>
        </authorList>
    </citation>
    <scope>NUCLEOTIDE SEQUENCE [LARGE SCALE GENOMIC DNA]</scope>
    <source>
        <strain evidence="8">DSM 100886 HEG_-6_39</strain>
    </source>
</reference>
<proteinExistence type="predicted"/>
<dbReference type="InterPro" id="IPR023170">
    <property type="entry name" value="HhH_base_excis_C"/>
</dbReference>
<sequence>MRRWHVASPGALVSQTVVPVKGQFDWPTQRSWMSSRAIDDVELVGSDSYRRTTAIGAVPAVVEVTCLPSAPTVEVKVRTLAPCDVGAVAARVTRVLDLDRDLLAMRGHFADDPFLAGALASHPTLRVPGGWDAFELAVRAVLGQQVTVRAARQLASDLVAICGSAMPVGLHALGLARLFPTAGQVAAADLGALRMPGARRATLTALARAAADDDRLFEAGGPLDDVIARLRAIKGIGEWTAHYIALRALRHPDAFPASDVGLLRGAARETGTRPTPDALLRRAERWRPCRAYAAQLLWAEDGDR</sequence>
<dbReference type="GO" id="GO:0008725">
    <property type="term" value="F:DNA-3-methyladenine glycosylase activity"/>
    <property type="evidence" value="ECO:0007669"/>
    <property type="project" value="TreeGrafter"/>
</dbReference>
<dbReference type="STRING" id="1855912.LuPra_03118"/>
<dbReference type="Gene3D" id="3.30.310.20">
    <property type="entry name" value="DNA-3-methyladenine glycosylase AlkA, N-terminal domain"/>
    <property type="match status" value="1"/>
</dbReference>
<organism evidence="7 8">
    <name type="scientific">Luteitalea pratensis</name>
    <dbReference type="NCBI Taxonomy" id="1855912"/>
    <lineage>
        <taxon>Bacteria</taxon>
        <taxon>Pseudomonadati</taxon>
        <taxon>Acidobacteriota</taxon>
        <taxon>Vicinamibacteria</taxon>
        <taxon>Vicinamibacterales</taxon>
        <taxon>Vicinamibacteraceae</taxon>
        <taxon>Luteitalea</taxon>
    </lineage>
</organism>
<evidence type="ECO:0000259" key="5">
    <source>
        <dbReference type="SMART" id="SM00478"/>
    </source>
</evidence>
<dbReference type="PATRIC" id="fig|1813736.3.peg.3319"/>
<gene>
    <name evidence="7" type="primary">alkA_3</name>
    <name evidence="7" type="ORF">LuPra_03118</name>
</gene>
<dbReference type="CDD" id="cd00056">
    <property type="entry name" value="ENDO3c"/>
    <property type="match status" value="1"/>
</dbReference>
<dbReference type="KEGG" id="abac:LuPra_03118"/>
<dbReference type="OrthoDB" id="9783680at2"/>
<dbReference type="InterPro" id="IPR037046">
    <property type="entry name" value="AlkA_N_sf"/>
</dbReference>
<feature type="domain" description="DNA-3-methyladenine glycosylase AlkA N-terminal" evidence="6">
    <location>
        <begin position="15"/>
        <end position="132"/>
    </location>
</feature>
<dbReference type="InterPro" id="IPR011257">
    <property type="entry name" value="DNA_glycosylase"/>
</dbReference>
<keyword evidence="4" id="KW-0234">DNA repair</keyword>
<keyword evidence="7" id="KW-0378">Hydrolase</keyword>
<keyword evidence="3" id="KW-0227">DNA damage</keyword>
<dbReference type="GO" id="GO:0032993">
    <property type="term" value="C:protein-DNA complex"/>
    <property type="evidence" value="ECO:0007669"/>
    <property type="project" value="TreeGrafter"/>
</dbReference>